<dbReference type="AlphaFoldDB" id="A0A7D5NC45"/>
<evidence type="ECO:0000313" key="2">
    <source>
        <dbReference type="EMBL" id="QLH51875.1"/>
    </source>
</evidence>
<protein>
    <submittedName>
        <fullName evidence="2">Uncharacterized protein</fullName>
    </submittedName>
</protein>
<dbReference type="RefSeq" id="WP_171047425.1">
    <property type="nucleotide sequence ID" value="NZ_JDST02000017.1"/>
</dbReference>
<name>A0A7D5NC45_9PROT</name>
<sequence>MTSRERVGVGDDGLLASGVRSRPLPIRHDPGEPPAALAGSGLVPPVDDEGSGL</sequence>
<gene>
    <name evidence="2" type="ORF">HWD57_20310</name>
</gene>
<dbReference type="Proteomes" id="UP000509684">
    <property type="component" value="Chromosome"/>
</dbReference>
<accession>A0A7D5NC45</accession>
<dbReference type="KEGG" id="acog:HWD57_20310"/>
<organism evidence="2 3">
    <name type="scientific">Candidatus Accumulibacter cognatus</name>
    <dbReference type="NCBI Taxonomy" id="2954383"/>
    <lineage>
        <taxon>Bacteria</taxon>
        <taxon>Pseudomonadati</taxon>
        <taxon>Pseudomonadota</taxon>
        <taxon>Betaproteobacteria</taxon>
        <taxon>Candidatus Accumulibacter</taxon>
    </lineage>
</organism>
<evidence type="ECO:0000313" key="3">
    <source>
        <dbReference type="Proteomes" id="UP000509684"/>
    </source>
</evidence>
<evidence type="ECO:0000256" key="1">
    <source>
        <dbReference type="SAM" id="MobiDB-lite"/>
    </source>
</evidence>
<feature type="region of interest" description="Disordered" evidence="1">
    <location>
        <begin position="1"/>
        <end position="53"/>
    </location>
</feature>
<reference evidence="2 3" key="1">
    <citation type="journal article" date="2019" name="Microbiome">
        <title>Annotated bacterial chromosomes from frame-shift-corrected long-read metagenomic data.</title>
        <authorList>
            <person name="Arumugam K."/>
            <person name="Bagci C."/>
            <person name="Bessarab I."/>
            <person name="Beier S."/>
            <person name="Buchfink B."/>
            <person name="Gorska A."/>
            <person name="Qiu G."/>
            <person name="Huson D.H."/>
            <person name="Williams R.B.H."/>
        </authorList>
    </citation>
    <scope>NUCLEOTIDE SEQUENCE [LARGE SCALE GENOMIC DNA]</scope>
    <source>
        <strain evidence="2">SSA1</strain>
    </source>
</reference>
<proteinExistence type="predicted"/>
<dbReference type="EMBL" id="CP058708">
    <property type="protein sequence ID" value="QLH51875.1"/>
    <property type="molecule type" value="Genomic_DNA"/>
</dbReference>